<dbReference type="PANTHER" id="PTHR34383:SF3">
    <property type="entry name" value="POLYPHOSPHATE:AMP PHOSPHOTRANSFERASE"/>
    <property type="match status" value="1"/>
</dbReference>
<dbReference type="InterPro" id="IPR050038">
    <property type="entry name" value="PPK2"/>
</dbReference>
<dbReference type="Gene3D" id="3.40.50.1240">
    <property type="entry name" value="Phosphoglycerate mutase-like"/>
    <property type="match status" value="1"/>
</dbReference>
<dbReference type="RefSeq" id="WP_179398114.1">
    <property type="nucleotide sequence ID" value="NZ_BBRC01000006.1"/>
</dbReference>
<comment type="caution">
    <text evidence="3">The sequence shown here is derived from an EMBL/GenBank/DDBJ whole genome shotgun (WGS) entry which is preliminary data.</text>
</comment>
<evidence type="ECO:0000259" key="2">
    <source>
        <dbReference type="Pfam" id="PF03976"/>
    </source>
</evidence>
<evidence type="ECO:0000256" key="1">
    <source>
        <dbReference type="PIRSR" id="PIRSR613078-2"/>
    </source>
</evidence>
<dbReference type="GO" id="GO:0006797">
    <property type="term" value="P:polyphosphate metabolic process"/>
    <property type="evidence" value="ECO:0007669"/>
    <property type="project" value="InterPro"/>
</dbReference>
<feature type="domain" description="Polyphosphate kinase-2-related" evidence="2">
    <location>
        <begin position="140"/>
        <end position="374"/>
    </location>
</feature>
<evidence type="ECO:0000313" key="3">
    <source>
        <dbReference type="EMBL" id="NYI42763.1"/>
    </source>
</evidence>
<dbReference type="SMART" id="SM00855">
    <property type="entry name" value="PGAM"/>
    <property type="match status" value="1"/>
</dbReference>
<dbReference type="InterPro" id="IPR027417">
    <property type="entry name" value="P-loop_NTPase"/>
</dbReference>
<name>A0A7Z0CLC5_9MICO</name>
<dbReference type="SUPFAM" id="SSF52540">
    <property type="entry name" value="P-loop containing nucleoside triphosphate hydrolases"/>
    <property type="match status" value="1"/>
</dbReference>
<dbReference type="AlphaFoldDB" id="A0A7Z0CLC5"/>
<dbReference type="PANTHER" id="PTHR34383">
    <property type="entry name" value="POLYPHOSPHATE:AMP PHOSPHOTRANSFERASE-RELATED"/>
    <property type="match status" value="1"/>
</dbReference>
<evidence type="ECO:0000313" key="4">
    <source>
        <dbReference type="Proteomes" id="UP000547973"/>
    </source>
</evidence>
<protein>
    <submittedName>
        <fullName evidence="3">PPK2 family polyphosphate:nucleotide phosphotransferase</fullName>
    </submittedName>
</protein>
<organism evidence="3 4">
    <name type="scientific">Demequina lutea</name>
    <dbReference type="NCBI Taxonomy" id="431489"/>
    <lineage>
        <taxon>Bacteria</taxon>
        <taxon>Bacillati</taxon>
        <taxon>Actinomycetota</taxon>
        <taxon>Actinomycetes</taxon>
        <taxon>Micrococcales</taxon>
        <taxon>Demequinaceae</taxon>
        <taxon>Demequina</taxon>
    </lineage>
</organism>
<feature type="binding site" evidence="1">
    <location>
        <position position="60"/>
    </location>
    <ligand>
        <name>substrate</name>
    </ligand>
</feature>
<dbReference type="InterPro" id="IPR022300">
    <property type="entry name" value="PPK2-rel_1"/>
</dbReference>
<proteinExistence type="predicted"/>
<keyword evidence="3" id="KW-0808">Transferase</keyword>
<gene>
    <name evidence="3" type="ORF">BKA03_002882</name>
</gene>
<dbReference type="NCBIfam" id="TIGR03709">
    <property type="entry name" value="PPK2_rel_1"/>
    <property type="match status" value="1"/>
</dbReference>
<dbReference type="Gene3D" id="3.40.50.300">
    <property type="entry name" value="P-loop containing nucleotide triphosphate hydrolases"/>
    <property type="match status" value="1"/>
</dbReference>
<sequence>MRLIVVRHGETDWTLVGRYTGATDVPLTANGRRQATSLPQLLDHVLDGQSPVVVSSPRRRASQELTSFQALVDARTSTRPSAARRRALIDPPITRCNRTKALRHHERTAPMATESTSFRVESGGHVDLTDRPTTTEPLYSSHKNYKKQLKKHVKKLSSLQRLHYASDHWSLLLIFQGMDAAGKDGAIRHVMSGVNPQGCQVFSFKQPTDQELEHDFLWRTSRCLPERGRIGIFNRSYYEDVLIARVHPEILHGHGLPDELIDEQAIWEQRYRSINDLERHLHRNGTQIVKIFLHMSKDEQAKRFRARIDAPDKNWKSSLADIHERSYWDTYMTVYGDCLSATSSEHAPWYVVPADDKHNARLIISQIVLDTLSDLKMAYPETTDKRHQELESFRSQL</sequence>
<reference evidence="3 4" key="1">
    <citation type="submission" date="2020-07" db="EMBL/GenBank/DDBJ databases">
        <title>Sequencing the genomes of 1000 actinobacteria strains.</title>
        <authorList>
            <person name="Klenk H.-P."/>
        </authorList>
    </citation>
    <scope>NUCLEOTIDE SEQUENCE [LARGE SCALE GENOMIC DNA]</scope>
    <source>
        <strain evidence="3 4">DSM 19970</strain>
    </source>
</reference>
<dbReference type="SUPFAM" id="SSF53254">
    <property type="entry name" value="Phosphoglycerate mutase-like"/>
    <property type="match status" value="1"/>
</dbReference>
<dbReference type="InterPro" id="IPR022488">
    <property type="entry name" value="PPK2-related"/>
</dbReference>
<feature type="binding site" evidence="1">
    <location>
        <begin position="20"/>
        <end position="21"/>
    </location>
    <ligand>
        <name>substrate</name>
    </ligand>
</feature>
<dbReference type="CDD" id="cd07067">
    <property type="entry name" value="HP_PGM_like"/>
    <property type="match status" value="1"/>
</dbReference>
<dbReference type="InterPro" id="IPR013078">
    <property type="entry name" value="His_Pase_superF_clade-1"/>
</dbReference>
<dbReference type="GO" id="GO:0016776">
    <property type="term" value="F:phosphotransferase activity, phosphate group as acceptor"/>
    <property type="evidence" value="ECO:0007669"/>
    <property type="project" value="InterPro"/>
</dbReference>
<accession>A0A7Z0CLC5</accession>
<keyword evidence="4" id="KW-1185">Reference proteome</keyword>
<dbReference type="Pfam" id="PF00300">
    <property type="entry name" value="His_Phos_1"/>
    <property type="match status" value="1"/>
</dbReference>
<dbReference type="NCBIfam" id="NF042973">
    <property type="entry name" value="ADPpolyPPhtase"/>
    <property type="match status" value="1"/>
</dbReference>
<dbReference type="EMBL" id="JACBZO010000001">
    <property type="protein sequence ID" value="NYI42763.1"/>
    <property type="molecule type" value="Genomic_DNA"/>
</dbReference>
<dbReference type="InterPro" id="IPR029033">
    <property type="entry name" value="His_PPase_superfam"/>
</dbReference>
<dbReference type="Proteomes" id="UP000547973">
    <property type="component" value="Unassembled WGS sequence"/>
</dbReference>
<dbReference type="Pfam" id="PF03976">
    <property type="entry name" value="PPK2"/>
    <property type="match status" value="1"/>
</dbReference>